<dbReference type="AlphaFoldDB" id="A0A938XAS2"/>
<accession>A0A938XAS2</accession>
<reference evidence="1" key="1">
    <citation type="submission" date="2020-08" db="EMBL/GenBank/DDBJ databases">
        <authorList>
            <person name="Cejkova D."/>
            <person name="Kubasova T."/>
            <person name="Jahodarova E."/>
            <person name="Rychlik I."/>
        </authorList>
    </citation>
    <scope>NUCLEOTIDE SEQUENCE</scope>
    <source>
        <strain evidence="1">An582</strain>
    </source>
</reference>
<reference evidence="1" key="2">
    <citation type="journal article" date="2021" name="Sci. Rep.">
        <title>The distribution of antibiotic resistance genes in chicken gut microbiota commensals.</title>
        <authorList>
            <person name="Juricova H."/>
            <person name="Matiasovicova J."/>
            <person name="Kubasova T."/>
            <person name="Cejkova D."/>
            <person name="Rychlik I."/>
        </authorList>
    </citation>
    <scope>NUCLEOTIDE SEQUENCE</scope>
    <source>
        <strain evidence="1">An582</strain>
    </source>
</reference>
<organism evidence="1 2">
    <name type="scientific">Mordavella massiliensis</name>
    <dbReference type="NCBI Taxonomy" id="1871024"/>
    <lineage>
        <taxon>Bacteria</taxon>
        <taxon>Bacillati</taxon>
        <taxon>Bacillota</taxon>
        <taxon>Clostridia</taxon>
        <taxon>Eubacteriales</taxon>
        <taxon>Clostridiaceae</taxon>
        <taxon>Mordavella</taxon>
    </lineage>
</organism>
<dbReference type="EMBL" id="JACJKS010000001">
    <property type="protein sequence ID" value="MBM6947233.1"/>
    <property type="molecule type" value="Genomic_DNA"/>
</dbReference>
<gene>
    <name evidence="1" type="ORF">H6A20_00960</name>
</gene>
<comment type="caution">
    <text evidence="1">The sequence shown here is derived from an EMBL/GenBank/DDBJ whole genome shotgun (WGS) entry which is preliminary data.</text>
</comment>
<dbReference type="Pfam" id="PF14205">
    <property type="entry name" value="Cys_rich_KTR"/>
    <property type="match status" value="1"/>
</dbReference>
<sequence length="64" mass="7492">MENVISEWLRCPVCGNKTRLKIRGDTELKYFPLFCPKCRQETLINVKHLNTTVIKEPDAQTQSR</sequence>
<dbReference type="RefSeq" id="WP_087168412.1">
    <property type="nucleotide sequence ID" value="NZ_JACJKS010000001.1"/>
</dbReference>
<evidence type="ECO:0000313" key="2">
    <source>
        <dbReference type="Proteomes" id="UP000705508"/>
    </source>
</evidence>
<dbReference type="InterPro" id="IPR025957">
    <property type="entry name" value="Cys_rich_KTR"/>
</dbReference>
<evidence type="ECO:0000313" key="1">
    <source>
        <dbReference type="EMBL" id="MBM6947233.1"/>
    </source>
</evidence>
<dbReference type="Proteomes" id="UP000705508">
    <property type="component" value="Unassembled WGS sequence"/>
</dbReference>
<dbReference type="SUPFAM" id="SSF57783">
    <property type="entry name" value="Zinc beta-ribbon"/>
    <property type="match status" value="1"/>
</dbReference>
<protein>
    <submittedName>
        <fullName evidence="1">Cysteine-rich KTR domain-containing protein</fullName>
    </submittedName>
</protein>
<proteinExistence type="predicted"/>
<name>A0A938XAS2_9CLOT</name>